<evidence type="ECO:0000256" key="3">
    <source>
        <dbReference type="ARBA" id="ARBA00022679"/>
    </source>
</evidence>
<protein>
    <recommendedName>
        <fullName evidence="7">NAD(P)(+)--arginine ADP-ribosyltransferase</fullName>
        <ecNumber evidence="7">2.4.2.31</ecNumber>
    </recommendedName>
    <alternativeName>
        <fullName evidence="7">Mono(ADP-ribosyl)transferase</fullName>
    </alternativeName>
</protein>
<comment type="catalytic activity">
    <reaction evidence="5 7">
        <text>L-arginyl-[protein] + NAD(+) = N(omega)-(ADP-D-ribosyl)-L-arginyl-[protein] + nicotinamide + H(+)</text>
        <dbReference type="Rhea" id="RHEA:19149"/>
        <dbReference type="Rhea" id="RHEA-COMP:10532"/>
        <dbReference type="Rhea" id="RHEA-COMP:15087"/>
        <dbReference type="ChEBI" id="CHEBI:15378"/>
        <dbReference type="ChEBI" id="CHEBI:17154"/>
        <dbReference type="ChEBI" id="CHEBI:29965"/>
        <dbReference type="ChEBI" id="CHEBI:57540"/>
        <dbReference type="ChEBI" id="CHEBI:142554"/>
        <dbReference type="EC" id="2.4.2.31"/>
    </reaction>
</comment>
<evidence type="ECO:0000256" key="5">
    <source>
        <dbReference type="ARBA" id="ARBA00047597"/>
    </source>
</evidence>
<gene>
    <name evidence="9" type="ORF">FNK824_LOCUS24790</name>
    <name evidence="8" type="ORF">SEV965_LOCUS921</name>
</gene>
<dbReference type="PROSITE" id="PS50088">
    <property type="entry name" value="ANK_REPEAT"/>
    <property type="match status" value="1"/>
</dbReference>
<dbReference type="EMBL" id="CAJNOU010000016">
    <property type="protein sequence ID" value="CAF0806917.1"/>
    <property type="molecule type" value="Genomic_DNA"/>
</dbReference>
<dbReference type="EC" id="2.4.2.31" evidence="7"/>
<name>A0A819MHD9_9BILA</name>
<accession>A0A819MHD9</accession>
<dbReference type="Gene3D" id="3.90.176.10">
    <property type="entry name" value="Toxin ADP-ribosyltransferase, Chain A, domain 1"/>
    <property type="match status" value="1"/>
</dbReference>
<evidence type="ECO:0000256" key="1">
    <source>
        <dbReference type="ARBA" id="ARBA00009558"/>
    </source>
</evidence>
<comment type="caution">
    <text evidence="9">The sequence shown here is derived from an EMBL/GenBank/DDBJ whole genome shotgun (WGS) entry which is preliminary data.</text>
</comment>
<dbReference type="InterPro" id="IPR000768">
    <property type="entry name" value="ART"/>
</dbReference>
<evidence type="ECO:0000256" key="2">
    <source>
        <dbReference type="ARBA" id="ARBA00022676"/>
    </source>
</evidence>
<keyword evidence="3 7" id="KW-0808">Transferase</keyword>
<dbReference type="Pfam" id="PF01129">
    <property type="entry name" value="ART"/>
    <property type="match status" value="1"/>
</dbReference>
<keyword evidence="6" id="KW-0040">ANK repeat</keyword>
<dbReference type="SUPFAM" id="SSF48403">
    <property type="entry name" value="Ankyrin repeat"/>
    <property type="match status" value="1"/>
</dbReference>
<reference evidence="9" key="1">
    <citation type="submission" date="2021-02" db="EMBL/GenBank/DDBJ databases">
        <authorList>
            <person name="Nowell W R."/>
        </authorList>
    </citation>
    <scope>NUCLEOTIDE SEQUENCE</scope>
</reference>
<evidence type="ECO:0000313" key="8">
    <source>
        <dbReference type="EMBL" id="CAF0806917.1"/>
    </source>
</evidence>
<dbReference type="InterPro" id="IPR002110">
    <property type="entry name" value="Ankyrin_rpt"/>
</dbReference>
<dbReference type="EMBL" id="CAJOBE010005623">
    <property type="protein sequence ID" value="CAF3979633.1"/>
    <property type="molecule type" value="Genomic_DNA"/>
</dbReference>
<dbReference type="GO" id="GO:0106274">
    <property type="term" value="F:NAD+-protein-arginine ADP-ribosyltransferase activity"/>
    <property type="evidence" value="ECO:0007669"/>
    <property type="project" value="UniProtKB-EC"/>
</dbReference>
<dbReference type="Gene3D" id="1.25.40.20">
    <property type="entry name" value="Ankyrin repeat-containing domain"/>
    <property type="match status" value="1"/>
</dbReference>
<keyword evidence="7" id="KW-0521">NADP</keyword>
<dbReference type="SMART" id="SM00248">
    <property type="entry name" value="ANK"/>
    <property type="match status" value="1"/>
</dbReference>
<evidence type="ECO:0000313" key="9">
    <source>
        <dbReference type="EMBL" id="CAF3979633.1"/>
    </source>
</evidence>
<dbReference type="SUPFAM" id="SSF56399">
    <property type="entry name" value="ADP-ribosylation"/>
    <property type="match status" value="1"/>
</dbReference>
<evidence type="ECO:0000256" key="7">
    <source>
        <dbReference type="RuleBase" id="RU361228"/>
    </source>
</evidence>
<dbReference type="Proteomes" id="UP000663889">
    <property type="component" value="Unassembled WGS sequence"/>
</dbReference>
<dbReference type="Pfam" id="PF00023">
    <property type="entry name" value="Ank"/>
    <property type="match status" value="1"/>
</dbReference>
<dbReference type="Proteomes" id="UP000663874">
    <property type="component" value="Unassembled WGS sequence"/>
</dbReference>
<keyword evidence="4" id="KW-0548">Nucleotidyltransferase</keyword>
<proteinExistence type="inferred from homology"/>
<dbReference type="PROSITE" id="PS50297">
    <property type="entry name" value="ANK_REP_REGION"/>
    <property type="match status" value="1"/>
</dbReference>
<dbReference type="GO" id="GO:0016779">
    <property type="term" value="F:nucleotidyltransferase activity"/>
    <property type="evidence" value="ECO:0007669"/>
    <property type="project" value="UniProtKB-KW"/>
</dbReference>
<keyword evidence="2 7" id="KW-0328">Glycosyltransferase</keyword>
<dbReference type="InterPro" id="IPR036770">
    <property type="entry name" value="Ankyrin_rpt-contain_sf"/>
</dbReference>
<dbReference type="PROSITE" id="PS51996">
    <property type="entry name" value="TR_MART"/>
    <property type="match status" value="1"/>
</dbReference>
<evidence type="ECO:0000256" key="6">
    <source>
        <dbReference type="PROSITE-ProRule" id="PRU00023"/>
    </source>
</evidence>
<keyword evidence="7" id="KW-0520">NAD</keyword>
<dbReference type="AlphaFoldDB" id="A0A819MHD9"/>
<evidence type="ECO:0000256" key="4">
    <source>
        <dbReference type="ARBA" id="ARBA00022695"/>
    </source>
</evidence>
<feature type="repeat" description="ANK" evidence="6">
    <location>
        <begin position="43"/>
        <end position="75"/>
    </location>
</feature>
<comment type="similarity">
    <text evidence="1 7">Belongs to the Arg-specific ADP-ribosyltransferase family.</text>
</comment>
<sequence>MTFVSKSSTINDFYYACRNGLIDKVREQLPNMTLEEIDQIQGNGSTPLHAACYYGHTEIVKLLLAKGASRSIQNTHKCLPYDETQKDEIKKLFLRQSGTRFSNDGSNYIDWMKYDTAAESLANNYRFYHSEFGWQSQNINHRLKYIKNEISQTENDRIKTFINQTQKDSHNLLKAYTVESNFYIKLNKDLATRHFNQDTNFGIKYFIDFFYNNPSFENLSYQGKVYRGMCITHDDFKQFNVGGKIMNKTFMSTTKDRKFAEQLTIKNLTYRELQYGENVKLCILCTYEIMNNRTGLDIQEISEYKYEKEVLIGPFTPFIITTIRQIARNYVEIDLRECEKINFQNDIDDDFDDD</sequence>
<organism evidence="9 10">
    <name type="scientific">Rotaria sordida</name>
    <dbReference type="NCBI Taxonomy" id="392033"/>
    <lineage>
        <taxon>Eukaryota</taxon>
        <taxon>Metazoa</taxon>
        <taxon>Spiralia</taxon>
        <taxon>Gnathifera</taxon>
        <taxon>Rotifera</taxon>
        <taxon>Eurotatoria</taxon>
        <taxon>Bdelloidea</taxon>
        <taxon>Philodinida</taxon>
        <taxon>Philodinidae</taxon>
        <taxon>Rotaria</taxon>
    </lineage>
</organism>
<evidence type="ECO:0000313" key="10">
    <source>
        <dbReference type="Proteomes" id="UP000663874"/>
    </source>
</evidence>